<proteinExistence type="predicted"/>
<organism evidence="1 2">
    <name type="scientific">Rhizobium oryzicola</name>
    <dbReference type="NCBI Taxonomy" id="1232668"/>
    <lineage>
        <taxon>Bacteria</taxon>
        <taxon>Pseudomonadati</taxon>
        <taxon>Pseudomonadota</taxon>
        <taxon>Alphaproteobacteria</taxon>
        <taxon>Hyphomicrobiales</taxon>
        <taxon>Rhizobiaceae</taxon>
        <taxon>Rhizobium/Agrobacterium group</taxon>
        <taxon>Rhizobium</taxon>
    </lineage>
</organism>
<accession>A0ABT8ST38</accession>
<dbReference type="EMBL" id="JAUKWQ010000001">
    <property type="protein sequence ID" value="MDO1581589.1"/>
    <property type="molecule type" value="Genomic_DNA"/>
</dbReference>
<sequence>MTTARIRPIHSGFETLRLAGLSPRSTQGYHGFGSVTNEQLSARSFGRRGLSTRPTMVFADLRER</sequence>
<gene>
    <name evidence="1" type="ORF">Q2T52_05705</name>
</gene>
<dbReference type="Proteomes" id="UP001169006">
    <property type="component" value="Unassembled WGS sequence"/>
</dbReference>
<name>A0ABT8ST38_9HYPH</name>
<dbReference type="RefSeq" id="WP_302075688.1">
    <property type="nucleotide sequence ID" value="NZ_JAUKWQ010000001.1"/>
</dbReference>
<reference evidence="1" key="2">
    <citation type="submission" date="2023-07" db="EMBL/GenBank/DDBJ databases">
        <authorList>
            <person name="Sun H."/>
        </authorList>
    </citation>
    <scope>NUCLEOTIDE SEQUENCE</scope>
    <source>
        <strain evidence="1">05753</strain>
    </source>
</reference>
<protein>
    <submittedName>
        <fullName evidence="1">Uncharacterized protein</fullName>
    </submittedName>
</protein>
<reference evidence="1" key="1">
    <citation type="journal article" date="2015" name="Int. J. Syst. Evol. Microbiol.">
        <title>Rhizobium oryzicola sp. nov., potential plant-growth-promoting endophytic bacteria isolated from rice roots.</title>
        <authorList>
            <person name="Zhang X.X."/>
            <person name="Gao J.S."/>
            <person name="Cao Y.H."/>
            <person name="Sheirdil R.A."/>
            <person name="Wang X.C."/>
            <person name="Zhang L."/>
        </authorList>
    </citation>
    <scope>NUCLEOTIDE SEQUENCE</scope>
    <source>
        <strain evidence="1">05753</strain>
    </source>
</reference>
<evidence type="ECO:0000313" key="1">
    <source>
        <dbReference type="EMBL" id="MDO1581589.1"/>
    </source>
</evidence>
<comment type="caution">
    <text evidence="1">The sequence shown here is derived from an EMBL/GenBank/DDBJ whole genome shotgun (WGS) entry which is preliminary data.</text>
</comment>
<keyword evidence="2" id="KW-1185">Reference proteome</keyword>
<evidence type="ECO:0000313" key="2">
    <source>
        <dbReference type="Proteomes" id="UP001169006"/>
    </source>
</evidence>